<name>A0A0C3BNR9_PILCF</name>
<accession>A0A0C3BNR9</accession>
<protein>
    <submittedName>
        <fullName evidence="2">Uncharacterized protein</fullName>
    </submittedName>
</protein>
<dbReference type="EMBL" id="KN832977">
    <property type="protein sequence ID" value="KIM88098.1"/>
    <property type="molecule type" value="Genomic_DNA"/>
</dbReference>
<gene>
    <name evidence="2" type="ORF">PILCRDRAFT_3154</name>
</gene>
<keyword evidence="3" id="KW-1185">Reference proteome</keyword>
<proteinExistence type="predicted"/>
<reference evidence="3" key="2">
    <citation type="submission" date="2015-01" db="EMBL/GenBank/DDBJ databases">
        <title>Evolutionary Origins and Diversification of the Mycorrhizal Mutualists.</title>
        <authorList>
            <consortium name="DOE Joint Genome Institute"/>
            <consortium name="Mycorrhizal Genomics Consortium"/>
            <person name="Kohler A."/>
            <person name="Kuo A."/>
            <person name="Nagy L.G."/>
            <person name="Floudas D."/>
            <person name="Copeland A."/>
            <person name="Barry K.W."/>
            <person name="Cichocki N."/>
            <person name="Veneault-Fourrey C."/>
            <person name="LaButti K."/>
            <person name="Lindquist E.A."/>
            <person name="Lipzen A."/>
            <person name="Lundell T."/>
            <person name="Morin E."/>
            <person name="Murat C."/>
            <person name="Riley R."/>
            <person name="Ohm R."/>
            <person name="Sun H."/>
            <person name="Tunlid A."/>
            <person name="Henrissat B."/>
            <person name="Grigoriev I.V."/>
            <person name="Hibbett D.S."/>
            <person name="Martin F."/>
        </authorList>
    </citation>
    <scope>NUCLEOTIDE SEQUENCE [LARGE SCALE GENOMIC DNA]</scope>
    <source>
        <strain evidence="3">F 1598</strain>
    </source>
</reference>
<dbReference type="HOGENOM" id="CLU_694669_0_0_1"/>
<evidence type="ECO:0000313" key="3">
    <source>
        <dbReference type="Proteomes" id="UP000054166"/>
    </source>
</evidence>
<sequence length="397" mass="44994">MESISNDFPHLSVVDLLASSGPSTTPALERISMERDVFTDDDHKPLDAKIRLTTITADEAEELLDREPSIVRILRNGWQAGSFKEVRQLAILWPEVQEQFKRSVVPIEQQDDPSLRVQSLVFVDSRIHRRCLRGVVESYKKYYRSNEHVYANYLAIVQSSGMGKSRTVDEMGKHHFLIPMNLREAESTGRLIALTVHLRPDDALGYPPADHDVRNYLCAEQSDSSVVYQRACAFLAALFDETASVLRGDPDAVAKPEELPPIDLDEDVASLAAQFRTYMNAGTTMTAHGRFQTEFYAKVVDRAQKVALPLCEAFINRCSASNTEVPSVSVSPSYPDADEFPPITSFKLENVIRNSPHDSPTPSENLSQNYGQRNNQERRLLATMNRWWLWRLMRHTQ</sequence>
<dbReference type="Proteomes" id="UP000054166">
    <property type="component" value="Unassembled WGS sequence"/>
</dbReference>
<dbReference type="OrthoDB" id="3268389at2759"/>
<evidence type="ECO:0000256" key="1">
    <source>
        <dbReference type="SAM" id="MobiDB-lite"/>
    </source>
</evidence>
<organism evidence="2 3">
    <name type="scientific">Piloderma croceum (strain F 1598)</name>
    <dbReference type="NCBI Taxonomy" id="765440"/>
    <lineage>
        <taxon>Eukaryota</taxon>
        <taxon>Fungi</taxon>
        <taxon>Dikarya</taxon>
        <taxon>Basidiomycota</taxon>
        <taxon>Agaricomycotina</taxon>
        <taxon>Agaricomycetes</taxon>
        <taxon>Agaricomycetidae</taxon>
        <taxon>Atheliales</taxon>
        <taxon>Atheliaceae</taxon>
        <taxon>Piloderma</taxon>
    </lineage>
</organism>
<feature type="region of interest" description="Disordered" evidence="1">
    <location>
        <begin position="354"/>
        <end position="375"/>
    </location>
</feature>
<reference evidence="2 3" key="1">
    <citation type="submission" date="2014-04" db="EMBL/GenBank/DDBJ databases">
        <authorList>
            <consortium name="DOE Joint Genome Institute"/>
            <person name="Kuo A."/>
            <person name="Tarkka M."/>
            <person name="Buscot F."/>
            <person name="Kohler A."/>
            <person name="Nagy L.G."/>
            <person name="Floudas D."/>
            <person name="Copeland A."/>
            <person name="Barry K.W."/>
            <person name="Cichocki N."/>
            <person name="Veneault-Fourrey C."/>
            <person name="LaButti K."/>
            <person name="Lindquist E.A."/>
            <person name="Lipzen A."/>
            <person name="Lundell T."/>
            <person name="Morin E."/>
            <person name="Murat C."/>
            <person name="Sun H."/>
            <person name="Tunlid A."/>
            <person name="Henrissat B."/>
            <person name="Grigoriev I.V."/>
            <person name="Hibbett D.S."/>
            <person name="Martin F."/>
            <person name="Nordberg H.P."/>
            <person name="Cantor M.N."/>
            <person name="Hua S.X."/>
        </authorList>
    </citation>
    <scope>NUCLEOTIDE SEQUENCE [LARGE SCALE GENOMIC DNA]</scope>
    <source>
        <strain evidence="2 3">F 1598</strain>
    </source>
</reference>
<dbReference type="STRING" id="765440.A0A0C3BNR9"/>
<dbReference type="InParanoid" id="A0A0C3BNR9"/>
<dbReference type="AlphaFoldDB" id="A0A0C3BNR9"/>
<feature type="compositionally biased region" description="Polar residues" evidence="1">
    <location>
        <begin position="357"/>
        <end position="374"/>
    </location>
</feature>
<evidence type="ECO:0000313" key="2">
    <source>
        <dbReference type="EMBL" id="KIM88098.1"/>
    </source>
</evidence>